<protein>
    <submittedName>
        <fullName evidence="2">Uncharacterized protein</fullName>
    </submittedName>
</protein>
<sequence length="129" mass="14355">MSQTASAPSDDAGLRRTILMPPVSAPQQQSWNHNSTVPQYILPAVHQMKNQSSNTTPFQKLTPQPLLYYPPACHGDYPGQPVILLPPQHPMGSKRKKCITWVFMCTALICCFISVNIFANVMTSPQKVF</sequence>
<name>A0ABN7AY84_9HEMI</name>
<organism evidence="2 3">
    <name type="scientific">Nesidiocoris tenuis</name>
    <dbReference type="NCBI Taxonomy" id="355587"/>
    <lineage>
        <taxon>Eukaryota</taxon>
        <taxon>Metazoa</taxon>
        <taxon>Ecdysozoa</taxon>
        <taxon>Arthropoda</taxon>
        <taxon>Hexapoda</taxon>
        <taxon>Insecta</taxon>
        <taxon>Pterygota</taxon>
        <taxon>Neoptera</taxon>
        <taxon>Paraneoptera</taxon>
        <taxon>Hemiptera</taxon>
        <taxon>Heteroptera</taxon>
        <taxon>Panheteroptera</taxon>
        <taxon>Cimicomorpha</taxon>
        <taxon>Miridae</taxon>
        <taxon>Dicyphina</taxon>
        <taxon>Nesidiocoris</taxon>
    </lineage>
</organism>
<accession>A0ABN7AY84</accession>
<dbReference type="Proteomes" id="UP001307889">
    <property type="component" value="Chromosome 8"/>
</dbReference>
<keyword evidence="3" id="KW-1185">Reference proteome</keyword>
<evidence type="ECO:0000313" key="3">
    <source>
        <dbReference type="Proteomes" id="UP001307889"/>
    </source>
</evidence>
<gene>
    <name evidence="2" type="ORF">NTJ_09964</name>
</gene>
<reference evidence="2 3" key="1">
    <citation type="submission" date="2023-09" db="EMBL/GenBank/DDBJ databases">
        <title>Nesidiocoris tenuis whole genome shotgun sequence.</title>
        <authorList>
            <person name="Shibata T."/>
            <person name="Shimoda M."/>
            <person name="Kobayashi T."/>
            <person name="Uehara T."/>
        </authorList>
    </citation>
    <scope>NUCLEOTIDE SEQUENCE [LARGE SCALE GENOMIC DNA]</scope>
    <source>
        <strain evidence="2 3">Japan</strain>
    </source>
</reference>
<keyword evidence="1" id="KW-0812">Transmembrane</keyword>
<keyword evidence="1" id="KW-0472">Membrane</keyword>
<evidence type="ECO:0000313" key="2">
    <source>
        <dbReference type="EMBL" id="BES97150.1"/>
    </source>
</evidence>
<keyword evidence="1" id="KW-1133">Transmembrane helix</keyword>
<feature type="transmembrane region" description="Helical" evidence="1">
    <location>
        <begin position="98"/>
        <end position="119"/>
    </location>
</feature>
<evidence type="ECO:0000256" key="1">
    <source>
        <dbReference type="SAM" id="Phobius"/>
    </source>
</evidence>
<dbReference type="EMBL" id="AP028916">
    <property type="protein sequence ID" value="BES97150.1"/>
    <property type="molecule type" value="Genomic_DNA"/>
</dbReference>
<proteinExistence type="predicted"/>